<dbReference type="Proteomes" id="UP000265520">
    <property type="component" value="Unassembled WGS sequence"/>
</dbReference>
<organism evidence="1 2">
    <name type="scientific">Trifolium medium</name>
    <dbReference type="NCBI Taxonomy" id="97028"/>
    <lineage>
        <taxon>Eukaryota</taxon>
        <taxon>Viridiplantae</taxon>
        <taxon>Streptophyta</taxon>
        <taxon>Embryophyta</taxon>
        <taxon>Tracheophyta</taxon>
        <taxon>Spermatophyta</taxon>
        <taxon>Magnoliopsida</taxon>
        <taxon>eudicotyledons</taxon>
        <taxon>Gunneridae</taxon>
        <taxon>Pentapetalae</taxon>
        <taxon>rosids</taxon>
        <taxon>fabids</taxon>
        <taxon>Fabales</taxon>
        <taxon>Fabaceae</taxon>
        <taxon>Papilionoideae</taxon>
        <taxon>50 kb inversion clade</taxon>
        <taxon>NPAAA clade</taxon>
        <taxon>Hologalegina</taxon>
        <taxon>IRL clade</taxon>
        <taxon>Trifolieae</taxon>
        <taxon>Trifolium</taxon>
    </lineage>
</organism>
<evidence type="ECO:0000313" key="2">
    <source>
        <dbReference type="Proteomes" id="UP000265520"/>
    </source>
</evidence>
<keyword evidence="2" id="KW-1185">Reference proteome</keyword>
<proteinExistence type="predicted"/>
<dbReference type="AlphaFoldDB" id="A0A392RC91"/>
<sequence length="109" mass="11132">MAFDQNSSPEDMRPPPLNVVRSEEPLVSAAVRDNGASGAVHIFYPDGGLAGVGYGNAASGAASTTWCIRPGVPHPTLSPTVGFNFPNRVTGGNAVDLSGSFVTATNGYP</sequence>
<evidence type="ECO:0000313" key="1">
    <source>
        <dbReference type="EMBL" id="MCI34201.1"/>
    </source>
</evidence>
<protein>
    <submittedName>
        <fullName evidence="1">Serine/threonine-protein kinase</fullName>
    </submittedName>
</protein>
<comment type="caution">
    <text evidence="1">The sequence shown here is derived from an EMBL/GenBank/DDBJ whole genome shotgun (WGS) entry which is preliminary data.</text>
</comment>
<keyword evidence="1" id="KW-0808">Transferase</keyword>
<feature type="non-terminal residue" evidence="1">
    <location>
        <position position="109"/>
    </location>
</feature>
<accession>A0A392RC91</accession>
<dbReference type="EMBL" id="LXQA010211500">
    <property type="protein sequence ID" value="MCI34201.1"/>
    <property type="molecule type" value="Genomic_DNA"/>
</dbReference>
<keyword evidence="1" id="KW-0418">Kinase</keyword>
<reference evidence="1 2" key="1">
    <citation type="journal article" date="2018" name="Front. Plant Sci.">
        <title>Red Clover (Trifolium pratense) and Zigzag Clover (T. medium) - A Picture of Genomic Similarities and Differences.</title>
        <authorList>
            <person name="Dluhosova J."/>
            <person name="Istvanek J."/>
            <person name="Nedelnik J."/>
            <person name="Repkova J."/>
        </authorList>
    </citation>
    <scope>NUCLEOTIDE SEQUENCE [LARGE SCALE GENOMIC DNA]</scope>
    <source>
        <strain evidence="2">cv. 10/8</strain>
        <tissue evidence="1">Leaf</tissue>
    </source>
</reference>
<dbReference type="GO" id="GO:0016301">
    <property type="term" value="F:kinase activity"/>
    <property type="evidence" value="ECO:0007669"/>
    <property type="project" value="UniProtKB-KW"/>
</dbReference>
<name>A0A392RC91_9FABA</name>